<dbReference type="EMBL" id="CM042015">
    <property type="protein sequence ID" value="KAI3709176.1"/>
    <property type="molecule type" value="Genomic_DNA"/>
</dbReference>
<evidence type="ECO:0000313" key="2">
    <source>
        <dbReference type="Proteomes" id="UP001055811"/>
    </source>
</evidence>
<reference evidence="2" key="1">
    <citation type="journal article" date="2022" name="Mol. Ecol. Resour.">
        <title>The genomes of chicory, endive, great burdock and yacon provide insights into Asteraceae palaeo-polyploidization history and plant inulin production.</title>
        <authorList>
            <person name="Fan W."/>
            <person name="Wang S."/>
            <person name="Wang H."/>
            <person name="Wang A."/>
            <person name="Jiang F."/>
            <person name="Liu H."/>
            <person name="Zhao H."/>
            <person name="Xu D."/>
            <person name="Zhang Y."/>
        </authorList>
    </citation>
    <scope>NUCLEOTIDE SEQUENCE [LARGE SCALE GENOMIC DNA]</scope>
    <source>
        <strain evidence="2">cv. Punajuju</strain>
    </source>
</reference>
<accession>A0ACB9AGT3</accession>
<proteinExistence type="predicted"/>
<reference evidence="1 2" key="2">
    <citation type="journal article" date="2022" name="Mol. Ecol. Resour.">
        <title>The genomes of chicory, endive, great burdock and yacon provide insights into Asteraceae paleo-polyploidization history and plant inulin production.</title>
        <authorList>
            <person name="Fan W."/>
            <person name="Wang S."/>
            <person name="Wang H."/>
            <person name="Wang A."/>
            <person name="Jiang F."/>
            <person name="Liu H."/>
            <person name="Zhao H."/>
            <person name="Xu D."/>
            <person name="Zhang Y."/>
        </authorList>
    </citation>
    <scope>NUCLEOTIDE SEQUENCE [LARGE SCALE GENOMIC DNA]</scope>
    <source>
        <strain evidence="2">cv. Punajuju</strain>
        <tissue evidence="1">Leaves</tissue>
    </source>
</reference>
<keyword evidence="2" id="KW-1185">Reference proteome</keyword>
<organism evidence="1 2">
    <name type="scientific">Cichorium intybus</name>
    <name type="common">Chicory</name>
    <dbReference type="NCBI Taxonomy" id="13427"/>
    <lineage>
        <taxon>Eukaryota</taxon>
        <taxon>Viridiplantae</taxon>
        <taxon>Streptophyta</taxon>
        <taxon>Embryophyta</taxon>
        <taxon>Tracheophyta</taxon>
        <taxon>Spermatophyta</taxon>
        <taxon>Magnoliopsida</taxon>
        <taxon>eudicotyledons</taxon>
        <taxon>Gunneridae</taxon>
        <taxon>Pentapetalae</taxon>
        <taxon>asterids</taxon>
        <taxon>campanulids</taxon>
        <taxon>Asterales</taxon>
        <taxon>Asteraceae</taxon>
        <taxon>Cichorioideae</taxon>
        <taxon>Cichorieae</taxon>
        <taxon>Cichoriinae</taxon>
        <taxon>Cichorium</taxon>
    </lineage>
</organism>
<sequence length="149" mass="17244">MFVQSLFQFACTFLPTVFGCVIGVQRGPTIESSVTGFPKQRSWWSSIESVLNFDRVDHADTEQPSDSKRKVRVFFAYNNDVYGRFLRMFLGPINVCANRQDIQFKVKEEYYSFRVSYVDGDEEILSLKTQKWGILEEFSAPNELRGAKL</sequence>
<comment type="caution">
    <text evidence="1">The sequence shown here is derived from an EMBL/GenBank/DDBJ whole genome shotgun (WGS) entry which is preliminary data.</text>
</comment>
<protein>
    <submittedName>
        <fullName evidence="1">Uncharacterized protein</fullName>
    </submittedName>
</protein>
<name>A0ACB9AGT3_CICIN</name>
<evidence type="ECO:0000313" key="1">
    <source>
        <dbReference type="EMBL" id="KAI3709176.1"/>
    </source>
</evidence>
<dbReference type="Proteomes" id="UP001055811">
    <property type="component" value="Linkage Group LG07"/>
</dbReference>
<gene>
    <name evidence="1" type="ORF">L2E82_38935</name>
</gene>